<feature type="transmembrane region" description="Helical" evidence="7">
    <location>
        <begin position="98"/>
        <end position="116"/>
    </location>
</feature>
<protein>
    <submittedName>
        <fullName evidence="10">Putative ABC transporter permease protein</fullName>
    </submittedName>
</protein>
<dbReference type="GO" id="GO:0005886">
    <property type="term" value="C:plasma membrane"/>
    <property type="evidence" value="ECO:0007669"/>
    <property type="project" value="UniProtKB-SubCell"/>
</dbReference>
<gene>
    <name evidence="10" type="ORF">GOSPT_034_00280</name>
</gene>
<feature type="region of interest" description="Disordered" evidence="8">
    <location>
        <begin position="1"/>
        <end position="35"/>
    </location>
</feature>
<keyword evidence="11" id="KW-1185">Reference proteome</keyword>
<reference evidence="10 11" key="1">
    <citation type="submission" date="2012-02" db="EMBL/GenBank/DDBJ databases">
        <title>Whole genome shotgun sequence of Gordonia sputi NBRC 100414.</title>
        <authorList>
            <person name="Yoshida I."/>
            <person name="Hosoyama A."/>
            <person name="Tsuchikane K."/>
            <person name="Katsumata H."/>
            <person name="Yamazaki S."/>
            <person name="Fujita N."/>
        </authorList>
    </citation>
    <scope>NUCLEOTIDE SEQUENCE [LARGE SCALE GENOMIC DNA]</scope>
    <source>
        <strain evidence="10 11">NBRC 100414</strain>
    </source>
</reference>
<dbReference type="InterPro" id="IPR035906">
    <property type="entry name" value="MetI-like_sf"/>
</dbReference>
<evidence type="ECO:0000256" key="3">
    <source>
        <dbReference type="ARBA" id="ARBA00022475"/>
    </source>
</evidence>
<comment type="caution">
    <text evidence="10">The sequence shown here is derived from an EMBL/GenBank/DDBJ whole genome shotgun (WGS) entry which is preliminary data.</text>
</comment>
<dbReference type="Pfam" id="PF00528">
    <property type="entry name" value="BPD_transp_1"/>
    <property type="match status" value="1"/>
</dbReference>
<feature type="domain" description="ABC transmembrane type-1" evidence="9">
    <location>
        <begin position="184"/>
        <end position="365"/>
    </location>
</feature>
<evidence type="ECO:0000256" key="4">
    <source>
        <dbReference type="ARBA" id="ARBA00022692"/>
    </source>
</evidence>
<dbReference type="Gene3D" id="1.10.3720.10">
    <property type="entry name" value="MetI-like"/>
    <property type="match status" value="1"/>
</dbReference>
<dbReference type="EMBL" id="BAFC01000034">
    <property type="protein sequence ID" value="GAB38161.1"/>
    <property type="molecule type" value="Genomic_DNA"/>
</dbReference>
<dbReference type="Proteomes" id="UP000005845">
    <property type="component" value="Unassembled WGS sequence"/>
</dbReference>
<dbReference type="SUPFAM" id="SSF161098">
    <property type="entry name" value="MetI-like"/>
    <property type="match status" value="1"/>
</dbReference>
<feature type="transmembrane region" description="Helical" evidence="7">
    <location>
        <begin position="190"/>
        <end position="211"/>
    </location>
</feature>
<evidence type="ECO:0000256" key="2">
    <source>
        <dbReference type="ARBA" id="ARBA00022448"/>
    </source>
</evidence>
<feature type="transmembrane region" description="Helical" evidence="7">
    <location>
        <begin position="223"/>
        <end position="242"/>
    </location>
</feature>
<feature type="transmembrane region" description="Helical" evidence="7">
    <location>
        <begin position="346"/>
        <end position="367"/>
    </location>
</feature>
<sequence>MTTTTNRDVPRTEPGLRSRETPDTTGHAHNAAERPTVQGAARIHAALDKVTHPVRVDPLLVASGILAWIAFAAIVAFAPHSPRLSQRDITLIDQSSTFVAVVGLVIAAIAAATWAVSTRPGALGARASRRLSHGAAWLLGATLWAIFWEASTATTSLLKPPYFVAPQPIASRLWDDRGILSESLGNSLQLLAVGFILGVIAGVTTGVVIGWWQTANYWVHPILMFLGPVPTLAWVPIIFVLFPTAYSGAVFLIALSVWFPLTVVTRAGIVSIPKSYFDVAQTLGARDRFLVLRVSLPGALPSIFTGAFMGLCASFVSLTVAENFGVNSGLGWYLNWKKGWGDFPGVYAGIVVLVVVCGVLLSLLFRLRDWSLRWEKELTRW</sequence>
<dbReference type="GO" id="GO:0055085">
    <property type="term" value="P:transmembrane transport"/>
    <property type="evidence" value="ECO:0007669"/>
    <property type="project" value="InterPro"/>
</dbReference>
<evidence type="ECO:0000259" key="9">
    <source>
        <dbReference type="PROSITE" id="PS50928"/>
    </source>
</evidence>
<dbReference type="eggNOG" id="COG0600">
    <property type="taxonomic scope" value="Bacteria"/>
</dbReference>
<evidence type="ECO:0000256" key="6">
    <source>
        <dbReference type="ARBA" id="ARBA00023136"/>
    </source>
</evidence>
<evidence type="ECO:0000313" key="11">
    <source>
        <dbReference type="Proteomes" id="UP000005845"/>
    </source>
</evidence>
<keyword evidence="5 7" id="KW-1133">Transmembrane helix</keyword>
<keyword evidence="4 7" id="KW-0812">Transmembrane</keyword>
<feature type="transmembrane region" description="Helical" evidence="7">
    <location>
        <begin position="290"/>
        <end position="316"/>
    </location>
</feature>
<comment type="subcellular location">
    <subcellularLocation>
        <location evidence="1 7">Cell membrane</location>
        <topology evidence="1 7">Multi-pass membrane protein</topology>
    </subcellularLocation>
</comment>
<dbReference type="InterPro" id="IPR000515">
    <property type="entry name" value="MetI-like"/>
</dbReference>
<accession>H5TXF3</accession>
<evidence type="ECO:0000313" key="10">
    <source>
        <dbReference type="EMBL" id="GAB38161.1"/>
    </source>
</evidence>
<feature type="transmembrane region" description="Helical" evidence="7">
    <location>
        <begin position="248"/>
        <end position="269"/>
    </location>
</feature>
<name>H5TXF3_9ACTN</name>
<feature type="transmembrane region" description="Helical" evidence="7">
    <location>
        <begin position="136"/>
        <end position="158"/>
    </location>
</feature>
<dbReference type="AlphaFoldDB" id="H5TXF3"/>
<dbReference type="PANTHER" id="PTHR30151">
    <property type="entry name" value="ALKANE SULFONATE ABC TRANSPORTER-RELATED, MEMBRANE SUBUNIT"/>
    <property type="match status" value="1"/>
</dbReference>
<feature type="compositionally biased region" description="Basic and acidic residues" evidence="8">
    <location>
        <begin position="8"/>
        <end position="22"/>
    </location>
</feature>
<feature type="transmembrane region" description="Helical" evidence="7">
    <location>
        <begin position="59"/>
        <end position="78"/>
    </location>
</feature>
<keyword evidence="6 7" id="KW-0472">Membrane</keyword>
<keyword evidence="3" id="KW-1003">Cell membrane</keyword>
<dbReference type="PROSITE" id="PS50928">
    <property type="entry name" value="ABC_TM1"/>
    <property type="match status" value="1"/>
</dbReference>
<evidence type="ECO:0000256" key="7">
    <source>
        <dbReference type="RuleBase" id="RU363032"/>
    </source>
</evidence>
<keyword evidence="2 7" id="KW-0813">Transport</keyword>
<dbReference type="RefSeq" id="WP_005203624.1">
    <property type="nucleotide sequence ID" value="NZ_BAFC01000034.1"/>
</dbReference>
<evidence type="ECO:0000256" key="5">
    <source>
        <dbReference type="ARBA" id="ARBA00022989"/>
    </source>
</evidence>
<dbReference type="CDD" id="cd06261">
    <property type="entry name" value="TM_PBP2"/>
    <property type="match status" value="1"/>
</dbReference>
<comment type="similarity">
    <text evidence="7">Belongs to the binding-protein-dependent transport system permease family.</text>
</comment>
<proteinExistence type="inferred from homology"/>
<dbReference type="PANTHER" id="PTHR30151:SF0">
    <property type="entry name" value="ABC TRANSPORTER PERMEASE PROTEIN MJ0413-RELATED"/>
    <property type="match status" value="1"/>
</dbReference>
<evidence type="ECO:0000256" key="1">
    <source>
        <dbReference type="ARBA" id="ARBA00004651"/>
    </source>
</evidence>
<evidence type="ECO:0000256" key="8">
    <source>
        <dbReference type="SAM" id="MobiDB-lite"/>
    </source>
</evidence>
<organism evidence="10 11">
    <name type="scientific">Gordonia sputi NBRC 100414</name>
    <dbReference type="NCBI Taxonomy" id="1089453"/>
    <lineage>
        <taxon>Bacteria</taxon>
        <taxon>Bacillati</taxon>
        <taxon>Actinomycetota</taxon>
        <taxon>Actinomycetes</taxon>
        <taxon>Mycobacteriales</taxon>
        <taxon>Gordoniaceae</taxon>
        <taxon>Gordonia</taxon>
    </lineage>
</organism>